<gene>
    <name evidence="2" type="ORF">SDC9_85309</name>
</gene>
<dbReference type="InterPro" id="IPR016181">
    <property type="entry name" value="Acyl_CoA_acyltransferase"/>
</dbReference>
<dbReference type="PANTHER" id="PTHR43415:SF3">
    <property type="entry name" value="GNAT-FAMILY ACETYLTRANSFERASE"/>
    <property type="match status" value="1"/>
</dbReference>
<feature type="domain" description="N-acetyltransferase" evidence="1">
    <location>
        <begin position="17"/>
        <end position="154"/>
    </location>
</feature>
<name>A0A644ZD57_9ZZZZ</name>
<dbReference type="Gene3D" id="3.40.630.30">
    <property type="match status" value="1"/>
</dbReference>
<protein>
    <recommendedName>
        <fullName evidence="1">N-acetyltransferase domain-containing protein</fullName>
    </recommendedName>
</protein>
<dbReference type="Pfam" id="PF13302">
    <property type="entry name" value="Acetyltransf_3"/>
    <property type="match status" value="1"/>
</dbReference>
<organism evidence="2">
    <name type="scientific">bioreactor metagenome</name>
    <dbReference type="NCBI Taxonomy" id="1076179"/>
    <lineage>
        <taxon>unclassified sequences</taxon>
        <taxon>metagenomes</taxon>
        <taxon>ecological metagenomes</taxon>
    </lineage>
</organism>
<reference evidence="2" key="1">
    <citation type="submission" date="2019-08" db="EMBL/GenBank/DDBJ databases">
        <authorList>
            <person name="Kucharzyk K."/>
            <person name="Murdoch R.W."/>
            <person name="Higgins S."/>
            <person name="Loffler F."/>
        </authorList>
    </citation>
    <scope>NUCLEOTIDE SEQUENCE</scope>
</reference>
<dbReference type="InterPro" id="IPR000182">
    <property type="entry name" value="GNAT_dom"/>
</dbReference>
<sequence length="193" mass="22550">MIGKSLYIGELVDLSAIDPEKDAVTFSKWSVDPAFFRMMDEGFFRQLPVHELKKKLEEKMKKADEKHDNYYFALRKHDSNDLVGYAAFIWLRPSHQVGALLFYIADAENWQTLGQEAYQMILRYGFMELSLNRIEMFLPANQEILIALVEKNGFLREIQMREASFHEGKFVDRLVYGLLKSDYKKSLAEVIHA</sequence>
<dbReference type="PANTHER" id="PTHR43415">
    <property type="entry name" value="SPERMIDINE N(1)-ACETYLTRANSFERASE"/>
    <property type="match status" value="1"/>
</dbReference>
<dbReference type="AlphaFoldDB" id="A0A644ZD57"/>
<dbReference type="GO" id="GO:0016747">
    <property type="term" value="F:acyltransferase activity, transferring groups other than amino-acyl groups"/>
    <property type="evidence" value="ECO:0007669"/>
    <property type="project" value="InterPro"/>
</dbReference>
<accession>A0A644ZD57</accession>
<dbReference type="SUPFAM" id="SSF55729">
    <property type="entry name" value="Acyl-CoA N-acyltransferases (Nat)"/>
    <property type="match status" value="1"/>
</dbReference>
<comment type="caution">
    <text evidence="2">The sequence shown here is derived from an EMBL/GenBank/DDBJ whole genome shotgun (WGS) entry which is preliminary data.</text>
</comment>
<evidence type="ECO:0000313" key="2">
    <source>
        <dbReference type="EMBL" id="MPM38679.1"/>
    </source>
</evidence>
<evidence type="ECO:0000259" key="1">
    <source>
        <dbReference type="Pfam" id="PF13302"/>
    </source>
</evidence>
<dbReference type="EMBL" id="VSSQ01008367">
    <property type="protein sequence ID" value="MPM38679.1"/>
    <property type="molecule type" value="Genomic_DNA"/>
</dbReference>
<proteinExistence type="predicted"/>